<dbReference type="CDD" id="cd00038">
    <property type="entry name" value="CAP_ED"/>
    <property type="match status" value="1"/>
</dbReference>
<proteinExistence type="predicted"/>
<dbReference type="InterPro" id="IPR036388">
    <property type="entry name" value="WH-like_DNA-bd_sf"/>
</dbReference>
<dbReference type="GO" id="GO:0006355">
    <property type="term" value="P:regulation of DNA-templated transcription"/>
    <property type="evidence" value="ECO:0007669"/>
    <property type="project" value="InterPro"/>
</dbReference>
<reference evidence="5 6" key="1">
    <citation type="submission" date="2018-09" db="EMBL/GenBank/DDBJ databases">
        <title>Mesorhizobium carmichaelinearum sp. nov. isolated from Carmichaelinea spp. root nodules in New Zealand.</title>
        <authorList>
            <person name="De Meyer S.E."/>
        </authorList>
    </citation>
    <scope>NUCLEOTIDE SEQUENCE [LARGE SCALE GENOMIC DNA]</scope>
    <source>
        <strain evidence="5 6">ICMP19557</strain>
    </source>
</reference>
<keyword evidence="1" id="KW-0805">Transcription regulation</keyword>
<sequence>MGYPPTIVCIVPGRRRLGDDKRSCPSWERALDQAISKDKSDLLRRMSPDDFALLAPHLHNRFLDLRESVESAGEPIKSVCFFESGLASVVASNRPGLDTEVGIIGREGMSGSALVMGADWAPNDCYIQMTSEAVCMEAAPFNAALQASPTLRAFLLRYVHYLHIQTRSTALSNARAKLEDRLARWLLMCDDRTTGDQIRITHEFLAIMLGVRRPGVTIGLQMLEGRGLIRSRRGEITIRDRDGLISVAEGFYGQAEADYDRLLG</sequence>
<keyword evidence="2" id="KW-0238">DNA-binding</keyword>
<feature type="domain" description="HTH crp-type" evidence="4">
    <location>
        <begin position="176"/>
        <end position="242"/>
    </location>
</feature>
<dbReference type="Proteomes" id="UP000272706">
    <property type="component" value="Unassembled WGS sequence"/>
</dbReference>
<gene>
    <name evidence="5" type="ORF">D3227_20000</name>
</gene>
<dbReference type="InterPro" id="IPR012318">
    <property type="entry name" value="HTH_CRP"/>
</dbReference>
<accession>A0A3A5KT60</accession>
<dbReference type="Pfam" id="PF13545">
    <property type="entry name" value="HTH_Crp_2"/>
    <property type="match status" value="1"/>
</dbReference>
<dbReference type="GO" id="GO:0003677">
    <property type="term" value="F:DNA binding"/>
    <property type="evidence" value="ECO:0007669"/>
    <property type="project" value="UniProtKB-KW"/>
</dbReference>
<evidence type="ECO:0000259" key="4">
    <source>
        <dbReference type="PROSITE" id="PS51063"/>
    </source>
</evidence>
<dbReference type="InterPro" id="IPR018490">
    <property type="entry name" value="cNMP-bd_dom_sf"/>
</dbReference>
<dbReference type="Gene3D" id="1.10.10.10">
    <property type="entry name" value="Winged helix-like DNA-binding domain superfamily/Winged helix DNA-binding domain"/>
    <property type="match status" value="1"/>
</dbReference>
<dbReference type="EMBL" id="QZWZ01000015">
    <property type="protein sequence ID" value="RJT36380.1"/>
    <property type="molecule type" value="Genomic_DNA"/>
</dbReference>
<comment type="caution">
    <text evidence="5">The sequence shown here is derived from an EMBL/GenBank/DDBJ whole genome shotgun (WGS) entry which is preliminary data.</text>
</comment>
<dbReference type="SUPFAM" id="SSF51206">
    <property type="entry name" value="cAMP-binding domain-like"/>
    <property type="match status" value="1"/>
</dbReference>
<dbReference type="PROSITE" id="PS51063">
    <property type="entry name" value="HTH_CRP_2"/>
    <property type="match status" value="1"/>
</dbReference>
<organism evidence="5 6">
    <name type="scientific">Mesorhizobium waimense</name>
    <dbReference type="NCBI Taxonomy" id="1300307"/>
    <lineage>
        <taxon>Bacteria</taxon>
        <taxon>Pseudomonadati</taxon>
        <taxon>Pseudomonadota</taxon>
        <taxon>Alphaproteobacteria</taxon>
        <taxon>Hyphomicrobiales</taxon>
        <taxon>Phyllobacteriaceae</taxon>
        <taxon>Mesorhizobium</taxon>
    </lineage>
</organism>
<dbReference type="InterPro" id="IPR014710">
    <property type="entry name" value="RmlC-like_jellyroll"/>
</dbReference>
<dbReference type="InterPro" id="IPR036390">
    <property type="entry name" value="WH_DNA-bd_sf"/>
</dbReference>
<dbReference type="SUPFAM" id="SSF46785">
    <property type="entry name" value="Winged helix' DNA-binding domain"/>
    <property type="match status" value="1"/>
</dbReference>
<protein>
    <submittedName>
        <fullName evidence="5">Crp/Fnr family transcriptional regulator</fullName>
    </submittedName>
</protein>
<evidence type="ECO:0000256" key="1">
    <source>
        <dbReference type="ARBA" id="ARBA00023015"/>
    </source>
</evidence>
<dbReference type="InterPro" id="IPR000595">
    <property type="entry name" value="cNMP-bd_dom"/>
</dbReference>
<dbReference type="Gene3D" id="2.60.120.10">
    <property type="entry name" value="Jelly Rolls"/>
    <property type="match status" value="1"/>
</dbReference>
<evidence type="ECO:0000313" key="6">
    <source>
        <dbReference type="Proteomes" id="UP000272706"/>
    </source>
</evidence>
<name>A0A3A5KT60_9HYPH</name>
<evidence type="ECO:0000256" key="3">
    <source>
        <dbReference type="ARBA" id="ARBA00023163"/>
    </source>
</evidence>
<keyword evidence="3" id="KW-0804">Transcription</keyword>
<evidence type="ECO:0000313" key="5">
    <source>
        <dbReference type="EMBL" id="RJT36380.1"/>
    </source>
</evidence>
<keyword evidence="6" id="KW-1185">Reference proteome</keyword>
<dbReference type="OrthoDB" id="7506088at2"/>
<evidence type="ECO:0000256" key="2">
    <source>
        <dbReference type="ARBA" id="ARBA00023125"/>
    </source>
</evidence>
<dbReference type="AlphaFoldDB" id="A0A3A5KT60"/>